<dbReference type="Proteomes" id="UP000290849">
    <property type="component" value="Unassembled WGS sequence"/>
</dbReference>
<evidence type="ECO:0008006" key="3">
    <source>
        <dbReference type="Google" id="ProtNLM"/>
    </source>
</evidence>
<gene>
    <name evidence="1" type="ORF">C7R54_23465</name>
</gene>
<sequence length="129" mass="13839">MSKKLSPAIDRAVRLELLRAKAAVEREALVHHLAEAGVALSPSHLVRNMLPASLKGLAGGGGGSRLAWQVFGLLRRYPMVLSSASALVMGGNRKSKLLKLAAGALVGWQALRVWREKRDDSDESHARGP</sequence>
<dbReference type="RefSeq" id="WP_129153169.1">
    <property type="nucleotide sequence ID" value="NZ_JBHSDO010000018.1"/>
</dbReference>
<dbReference type="OrthoDB" id="8639152at2"/>
<organism evidence="1 2">
    <name type="scientific">Achromobacter aloeverae</name>
    <dbReference type="NCBI Taxonomy" id="1750518"/>
    <lineage>
        <taxon>Bacteria</taxon>
        <taxon>Pseudomonadati</taxon>
        <taxon>Pseudomonadota</taxon>
        <taxon>Betaproteobacteria</taxon>
        <taxon>Burkholderiales</taxon>
        <taxon>Alcaligenaceae</taxon>
        <taxon>Achromobacter</taxon>
    </lineage>
</organism>
<dbReference type="EMBL" id="PYAL01000008">
    <property type="protein sequence ID" value="RXN84359.1"/>
    <property type="molecule type" value="Genomic_DNA"/>
</dbReference>
<dbReference type="AlphaFoldDB" id="A0A4Q1HET1"/>
<evidence type="ECO:0000313" key="2">
    <source>
        <dbReference type="Proteomes" id="UP000290849"/>
    </source>
</evidence>
<evidence type="ECO:0000313" key="1">
    <source>
        <dbReference type="EMBL" id="RXN84359.1"/>
    </source>
</evidence>
<reference evidence="1 2" key="1">
    <citation type="journal article" date="2017" name="Int. J. Syst. Evol. Microbiol.">
        <title>Achromobacter aloeverae sp. nov., isolated from the root of Aloe vera (L.) Burm.f.</title>
        <authorList>
            <person name="Kuncharoen N."/>
            <person name="Muramatsu Y."/>
            <person name="Shibata C."/>
            <person name="Kamakura Y."/>
            <person name="Nakagawa Y."/>
            <person name="Tanasupawat S."/>
        </authorList>
    </citation>
    <scope>NUCLEOTIDE SEQUENCE [LARGE SCALE GENOMIC DNA]</scope>
    <source>
        <strain evidence="1 2">AVA-1</strain>
    </source>
</reference>
<proteinExistence type="predicted"/>
<keyword evidence="2" id="KW-1185">Reference proteome</keyword>
<accession>A0A4Q1HET1</accession>
<comment type="caution">
    <text evidence="1">The sequence shown here is derived from an EMBL/GenBank/DDBJ whole genome shotgun (WGS) entry which is preliminary data.</text>
</comment>
<name>A0A4Q1HET1_9BURK</name>
<protein>
    <recommendedName>
        <fullName evidence="3">DUF3318 domain-containing protein</fullName>
    </recommendedName>
</protein>